<evidence type="ECO:0000256" key="4">
    <source>
        <dbReference type="ARBA" id="ARBA00022714"/>
    </source>
</evidence>
<evidence type="ECO:0000256" key="5">
    <source>
        <dbReference type="ARBA" id="ARBA00022723"/>
    </source>
</evidence>
<feature type="binding site" evidence="12">
    <location>
        <position position="208"/>
    </location>
    <ligand>
        <name>[2Fe-2S] cluster</name>
        <dbReference type="ChEBI" id="CHEBI:190135"/>
    </ligand>
</feature>
<dbReference type="Pfam" id="PF10418">
    <property type="entry name" value="DHODB_Fe-S_bind"/>
    <property type="match status" value="1"/>
</dbReference>
<keyword evidence="7" id="KW-0249">Electron transport</keyword>
<keyword evidence="4 12" id="KW-0001">2Fe-2S</keyword>
<dbReference type="GeneID" id="98000967"/>
<dbReference type="GO" id="GO:0016491">
    <property type="term" value="F:oxidoreductase activity"/>
    <property type="evidence" value="ECO:0007669"/>
    <property type="project" value="InterPro"/>
</dbReference>
<feature type="binding site" evidence="12">
    <location>
        <position position="200"/>
    </location>
    <ligand>
        <name>[2Fe-2S] cluster</name>
        <dbReference type="ChEBI" id="CHEBI:190135"/>
    </ligand>
</feature>
<feature type="binding site" evidence="11">
    <location>
        <begin position="57"/>
        <end position="59"/>
    </location>
    <ligand>
        <name>FAD</name>
        <dbReference type="ChEBI" id="CHEBI:57692"/>
    </ligand>
</feature>
<comment type="cofactor">
    <cofactor evidence="10">
        <name>[2Fe-2S] cluster</name>
        <dbReference type="ChEBI" id="CHEBI:190135"/>
    </cofactor>
</comment>
<dbReference type="SUPFAM" id="SSF63380">
    <property type="entry name" value="Riboflavin synthase domain-like"/>
    <property type="match status" value="1"/>
</dbReference>
<evidence type="ECO:0000313" key="14">
    <source>
        <dbReference type="EMBL" id="RGD73237.1"/>
    </source>
</evidence>
<comment type="cofactor">
    <cofactor evidence="12">
        <name>[2Fe-2S] cluster</name>
        <dbReference type="ChEBI" id="CHEBI:190135"/>
    </cofactor>
    <text evidence="12">Binds 1 [2Fe-2S] cluster per subunit.</text>
</comment>
<evidence type="ECO:0000256" key="12">
    <source>
        <dbReference type="PIRSR" id="PIRSR006816-2"/>
    </source>
</evidence>
<feature type="binding site" evidence="11">
    <location>
        <begin position="64"/>
        <end position="65"/>
    </location>
    <ligand>
        <name>FAD</name>
        <dbReference type="ChEBI" id="CHEBI:57692"/>
    </ligand>
</feature>
<keyword evidence="3 11" id="KW-0285">Flavoprotein</keyword>
<reference evidence="14 15" key="1">
    <citation type="submission" date="2018-08" db="EMBL/GenBank/DDBJ databases">
        <title>A genome reference for cultivated species of the human gut microbiota.</title>
        <authorList>
            <person name="Zou Y."/>
            <person name="Xue W."/>
            <person name="Luo G."/>
        </authorList>
    </citation>
    <scope>NUCLEOTIDE SEQUENCE [LARGE SCALE GENOMIC DNA]</scope>
    <source>
        <strain evidence="14 15">AM25-6</strain>
    </source>
</reference>
<accession>A0A3E3DVC2</accession>
<keyword evidence="8 12" id="KW-0408">Iron</keyword>
<dbReference type="Proteomes" id="UP000261212">
    <property type="component" value="Unassembled WGS sequence"/>
</dbReference>
<keyword evidence="6 11" id="KW-0274">FAD</keyword>
<gene>
    <name evidence="14" type="ORF">DW687_10875</name>
</gene>
<evidence type="ECO:0000259" key="13">
    <source>
        <dbReference type="PROSITE" id="PS51384"/>
    </source>
</evidence>
<evidence type="ECO:0000256" key="1">
    <source>
        <dbReference type="ARBA" id="ARBA00006422"/>
    </source>
</evidence>
<dbReference type="GO" id="GO:0050660">
    <property type="term" value="F:flavin adenine dinucleotide binding"/>
    <property type="evidence" value="ECO:0007669"/>
    <property type="project" value="InterPro"/>
</dbReference>
<dbReference type="EMBL" id="QUSM01000007">
    <property type="protein sequence ID" value="RGD73237.1"/>
    <property type="molecule type" value="Genomic_DNA"/>
</dbReference>
<comment type="caution">
    <text evidence="14">The sequence shown here is derived from an EMBL/GenBank/DDBJ whole genome shotgun (WGS) entry which is preliminary data.</text>
</comment>
<dbReference type="GO" id="GO:0046872">
    <property type="term" value="F:metal ion binding"/>
    <property type="evidence" value="ECO:0007669"/>
    <property type="project" value="UniProtKB-KW"/>
</dbReference>
<evidence type="ECO:0000256" key="10">
    <source>
        <dbReference type="ARBA" id="ARBA00034078"/>
    </source>
</evidence>
<evidence type="ECO:0000256" key="2">
    <source>
        <dbReference type="ARBA" id="ARBA00022448"/>
    </source>
</evidence>
<dbReference type="Gene3D" id="2.10.240.10">
    <property type="entry name" value="Dihydroorotate dehydrogenase, electron transfer subunit"/>
    <property type="match status" value="1"/>
</dbReference>
<dbReference type="InterPro" id="IPR037117">
    <property type="entry name" value="Dihydroorotate_DH_ele_sf"/>
</dbReference>
<keyword evidence="2" id="KW-0813">Transport</keyword>
<dbReference type="PANTHER" id="PTHR43513">
    <property type="entry name" value="DIHYDROOROTATE DEHYDROGENASE B (NAD(+)), ELECTRON TRANSFER SUBUNIT"/>
    <property type="match status" value="1"/>
</dbReference>
<dbReference type="NCBIfam" id="NF000798">
    <property type="entry name" value="PRK00054.1-3"/>
    <property type="match status" value="1"/>
</dbReference>
<comment type="similarity">
    <text evidence="1">Belongs to the PyrK family.</text>
</comment>
<proteinExistence type="inferred from homology"/>
<comment type="cofactor">
    <cofactor evidence="11">
        <name>FAD</name>
        <dbReference type="ChEBI" id="CHEBI:57692"/>
    </cofactor>
    <text evidence="11">Binds 1 FAD per subunit.</text>
</comment>
<dbReference type="CDD" id="cd06218">
    <property type="entry name" value="DHOD_e_trans"/>
    <property type="match status" value="1"/>
</dbReference>
<dbReference type="InterPro" id="IPR012165">
    <property type="entry name" value="Cyt_c3_hydrogenase_gsu"/>
</dbReference>
<keyword evidence="5 12" id="KW-0479">Metal-binding</keyword>
<sequence length="232" mass="25944">MAIVLFNKKIKDDIYMLKLKGKFEGKEGQFYMLKPKNTFLSKPISIHDIDKEGISFLYQVKGEGTKYFSTLKEGMEVDLFGPRGNGFDIENIDKDVTVIGGGIGTAPLYYLIKQIKNKYPNKYIRVYLGFTKEDYLVDEFKKIADEVIVDVGGIITHQVDFTKDDKYFSCGPDIMMKSAYDLASKEGHDVIVSLENRMACAVGACLGCNVRTSGGNRKVCKDGPVFAGSEVY</sequence>
<dbReference type="InterPro" id="IPR039261">
    <property type="entry name" value="FNR_nucleotide-bd"/>
</dbReference>
<dbReference type="RefSeq" id="WP_007050690.1">
    <property type="nucleotide sequence ID" value="NZ_CABKNJ010000001.1"/>
</dbReference>
<evidence type="ECO:0000256" key="7">
    <source>
        <dbReference type="ARBA" id="ARBA00022982"/>
    </source>
</evidence>
<dbReference type="Gene3D" id="3.40.50.80">
    <property type="entry name" value="Nucleotide-binding domain of ferredoxin-NADP reductase (FNR) module"/>
    <property type="match status" value="1"/>
</dbReference>
<dbReference type="GO" id="GO:0006221">
    <property type="term" value="P:pyrimidine nucleotide biosynthetic process"/>
    <property type="evidence" value="ECO:0007669"/>
    <property type="project" value="InterPro"/>
</dbReference>
<keyword evidence="9 12" id="KW-0411">Iron-sulfur</keyword>
<evidence type="ECO:0000256" key="11">
    <source>
        <dbReference type="PIRSR" id="PIRSR006816-1"/>
    </source>
</evidence>
<protein>
    <submittedName>
        <fullName evidence="14">Dihydroorotate dehydrogenase electron transfer subunit</fullName>
    </submittedName>
</protein>
<evidence type="ECO:0000256" key="8">
    <source>
        <dbReference type="ARBA" id="ARBA00023004"/>
    </source>
</evidence>
<dbReference type="InterPro" id="IPR017938">
    <property type="entry name" value="Riboflavin_synthase-like_b-brl"/>
</dbReference>
<dbReference type="InterPro" id="IPR017927">
    <property type="entry name" value="FAD-bd_FR_type"/>
</dbReference>
<name>A0A3E3DVC2_9FIRM</name>
<feature type="binding site" evidence="12">
    <location>
        <position position="220"/>
    </location>
    <ligand>
        <name>[2Fe-2S] cluster</name>
        <dbReference type="ChEBI" id="CHEBI:190135"/>
    </ligand>
</feature>
<feature type="binding site" evidence="12">
    <location>
        <position position="205"/>
    </location>
    <ligand>
        <name>[2Fe-2S] cluster</name>
        <dbReference type="ChEBI" id="CHEBI:190135"/>
    </ligand>
</feature>
<feature type="domain" description="FAD-binding FR-type" evidence="13">
    <location>
        <begin position="1"/>
        <end position="89"/>
    </location>
</feature>
<dbReference type="GO" id="GO:0051537">
    <property type="term" value="F:2 iron, 2 sulfur cluster binding"/>
    <property type="evidence" value="ECO:0007669"/>
    <property type="project" value="UniProtKB-KW"/>
</dbReference>
<dbReference type="InterPro" id="IPR050353">
    <property type="entry name" value="PyrK_electron_transfer"/>
</dbReference>
<dbReference type="AlphaFoldDB" id="A0A3E3DVC2"/>
<dbReference type="Gene3D" id="2.40.30.10">
    <property type="entry name" value="Translation factors"/>
    <property type="match status" value="1"/>
</dbReference>
<evidence type="ECO:0000313" key="15">
    <source>
        <dbReference type="Proteomes" id="UP000261212"/>
    </source>
</evidence>
<organism evidence="14 15">
    <name type="scientific">Anaerofustis stercorihominis</name>
    <dbReference type="NCBI Taxonomy" id="214853"/>
    <lineage>
        <taxon>Bacteria</taxon>
        <taxon>Bacillati</taxon>
        <taxon>Bacillota</taxon>
        <taxon>Clostridia</taxon>
        <taxon>Eubacteriales</taxon>
        <taxon>Eubacteriaceae</taxon>
        <taxon>Anaerofustis</taxon>
    </lineage>
</organism>
<evidence type="ECO:0000256" key="3">
    <source>
        <dbReference type="ARBA" id="ARBA00022630"/>
    </source>
</evidence>
<evidence type="ECO:0000256" key="9">
    <source>
        <dbReference type="ARBA" id="ARBA00023014"/>
    </source>
</evidence>
<dbReference type="PIRSF" id="PIRSF006816">
    <property type="entry name" value="Cyc3_hyd_g"/>
    <property type="match status" value="1"/>
</dbReference>
<dbReference type="InterPro" id="IPR019480">
    <property type="entry name" value="Dihydroorotate_DH_Fe-S-bd"/>
</dbReference>
<dbReference type="PROSITE" id="PS51384">
    <property type="entry name" value="FAD_FR"/>
    <property type="match status" value="1"/>
</dbReference>
<evidence type="ECO:0000256" key="6">
    <source>
        <dbReference type="ARBA" id="ARBA00022827"/>
    </source>
</evidence>
<dbReference type="SUPFAM" id="SSF52343">
    <property type="entry name" value="Ferredoxin reductase-like, C-terminal NADP-linked domain"/>
    <property type="match status" value="1"/>
</dbReference>
<dbReference type="PANTHER" id="PTHR43513:SF3">
    <property type="entry name" value="DIHYDROOROTATE DEHYDROGENASE B (NAD(+)), ELECTRON TRANSFER SUBUNIT-RELATED"/>
    <property type="match status" value="1"/>
</dbReference>